<comment type="caution">
    <text evidence="1">The sequence shown here is derived from an EMBL/GenBank/DDBJ whole genome shotgun (WGS) entry which is preliminary data.</text>
</comment>
<dbReference type="Gene3D" id="3.40.50.1010">
    <property type="entry name" value="5'-nuclease"/>
    <property type="match status" value="1"/>
</dbReference>
<keyword evidence="2" id="KW-1185">Reference proteome</keyword>
<reference evidence="1 2" key="1">
    <citation type="submission" date="2020-03" db="EMBL/GenBank/DDBJ databases">
        <title>Dissostichus mawsoni Genome sequencing and assembly.</title>
        <authorList>
            <person name="Park H."/>
        </authorList>
    </citation>
    <scope>NUCLEOTIDE SEQUENCE [LARGE SCALE GENOMIC DNA]</scope>
    <source>
        <strain evidence="1">DM0001</strain>
        <tissue evidence="1">Muscle</tissue>
    </source>
</reference>
<dbReference type="PANTHER" id="PTHR46704">
    <property type="entry name" value="CXC DOMAIN-CONTAINING PROTEIN-RELATED"/>
    <property type="match status" value="1"/>
</dbReference>
<dbReference type="AlphaFoldDB" id="A0A7J5YYW5"/>
<accession>A0A7J5YYW5</accession>
<sequence>MEDSGLLELIQLIYPGSTTANHILDGGCFDKAIRAHLLIDAAIYQHIMKHAFTEEELGEMRTFMEKVADGKMGARHTDPVVALFEQRFEETFKRLAEGGRTPALWVQYHYMVDVIKVFIRTERLADHNGHLCCIVSRMLDIFAAAGHHQYAKGARLYCQLMKQLETLPAYKETFESFTAHGNHVVRYSSHDWSGTWCDICIEQTLMKSAKSEGGLSRGRMRHSDSGHKCWVLTLNHFSNVNQRMEESVKKHAPLHRDLGKTQMKRDAEAIDLALQWFEENNPFDPDRDKELLVSFSTGFRSTGDDPVNAERAAEIGREMQIKLDGQSVTSTMEVKSKVQALSSLRKIPKINEKKIHLDSLKLFNRLIIFAQRDMTVETSLAYELTPFPLSLFSNKDQKMNKANKAGFSKTSLKELTDPLDLTNQSCSTLVVDGGWLLYMVKWEQGQTWQEIANSYLSYVQCLGRRSQKTIVVFDGYSRSPKDHDHIRRTKKSCCDLQIRPDMIHWTPRAKFLDNTNNKSELIHLLSSTFRKHNITVEQCDNDADTSIVREALATATDDSVEVRAEDADVLVMLVHHIPSTNHPLFFTTSKGSYDVRRIREALSERERCYLLFCHAFTGCDTVSAIAGHGKTTLFDRFCAGDIDEHMDIFLDTQATKDAVIQAGTTIFQYIYHAPGTALGEIRHNMFSRKAAAGLIKPETLPPTEGAAAQHSLRAYLQTQDWILLQSMSLNPSDYGWTLGVHGYEPVPTLDPMAPEELLQFTSCNCNGDCSNRRCSCKRNGVKCISACGVCKGISCKNCGHDGGESGEDSEIDS</sequence>
<evidence type="ECO:0008006" key="3">
    <source>
        <dbReference type="Google" id="ProtNLM"/>
    </source>
</evidence>
<dbReference type="Proteomes" id="UP000518266">
    <property type="component" value="Unassembled WGS sequence"/>
</dbReference>
<evidence type="ECO:0000313" key="2">
    <source>
        <dbReference type="Proteomes" id="UP000518266"/>
    </source>
</evidence>
<proteinExistence type="predicted"/>
<gene>
    <name evidence="1" type="ORF">F7725_022681</name>
</gene>
<dbReference type="SUPFAM" id="SSF88723">
    <property type="entry name" value="PIN domain-like"/>
    <property type="match status" value="1"/>
</dbReference>
<dbReference type="EMBL" id="JAAKFY010000007">
    <property type="protein sequence ID" value="KAF3854626.1"/>
    <property type="molecule type" value="Genomic_DNA"/>
</dbReference>
<dbReference type="InterPro" id="IPR029060">
    <property type="entry name" value="PIN-like_dom_sf"/>
</dbReference>
<organism evidence="1 2">
    <name type="scientific">Dissostichus mawsoni</name>
    <name type="common">Antarctic cod</name>
    <dbReference type="NCBI Taxonomy" id="36200"/>
    <lineage>
        <taxon>Eukaryota</taxon>
        <taxon>Metazoa</taxon>
        <taxon>Chordata</taxon>
        <taxon>Craniata</taxon>
        <taxon>Vertebrata</taxon>
        <taxon>Euteleostomi</taxon>
        <taxon>Actinopterygii</taxon>
        <taxon>Neopterygii</taxon>
        <taxon>Teleostei</taxon>
        <taxon>Neoteleostei</taxon>
        <taxon>Acanthomorphata</taxon>
        <taxon>Eupercaria</taxon>
        <taxon>Perciformes</taxon>
        <taxon>Notothenioidei</taxon>
        <taxon>Nototheniidae</taxon>
        <taxon>Dissostichus</taxon>
    </lineage>
</organism>
<dbReference type="PANTHER" id="PTHR46704:SF1">
    <property type="entry name" value="TELOMERE LENGTH REGULATION PROTEIN TEL2 HOMOLOG"/>
    <property type="match status" value="1"/>
</dbReference>
<name>A0A7J5YYW5_DISMA</name>
<evidence type="ECO:0000313" key="1">
    <source>
        <dbReference type="EMBL" id="KAF3854626.1"/>
    </source>
</evidence>
<dbReference type="OrthoDB" id="6753017at2759"/>
<protein>
    <recommendedName>
        <fullName evidence="3">Tesmin/TSO1-like CXC domain-containing protein</fullName>
    </recommendedName>
</protein>